<sequence length="292" mass="32451">MRVIPGDPAIQLLAAGGDASYTEEDLAKKRNDLGIDRPLVVQYVDWIWGMLRGDMGKALYYQRPLSEELSPRIPITFEIAILAMIISIVLAVPLGIVSAITQDSLFDYIGRGFTIFGISVPIFVTGIVAIYILARVFNWLPPFGYAKLWEAPWENLQQIFFPALTLAIFQMNFTARVTRSAMLEVLREDYIRTAKSKGLHERVVLGRHALKNALLPIFGVAGWSLAILLGGSVIIEQIFVVPGLGRLLIESIGQRDYNLVQGVVIVFSVAVLTVNLLVDLALAWIDPRIRYA</sequence>
<dbReference type="CDD" id="cd06261">
    <property type="entry name" value="TM_PBP2"/>
    <property type="match status" value="1"/>
</dbReference>
<keyword evidence="5 7" id="KW-1133">Transmembrane helix</keyword>
<dbReference type="Gene3D" id="1.10.3720.10">
    <property type="entry name" value="MetI-like"/>
    <property type="match status" value="1"/>
</dbReference>
<feature type="transmembrane region" description="Helical" evidence="7">
    <location>
        <begin position="214"/>
        <end position="239"/>
    </location>
</feature>
<keyword evidence="3" id="KW-1003">Cell membrane</keyword>
<dbReference type="Pfam" id="PF00528">
    <property type="entry name" value="BPD_transp_1"/>
    <property type="match status" value="1"/>
</dbReference>
<evidence type="ECO:0000256" key="3">
    <source>
        <dbReference type="ARBA" id="ARBA00022475"/>
    </source>
</evidence>
<dbReference type="InterPro" id="IPR000515">
    <property type="entry name" value="MetI-like"/>
</dbReference>
<evidence type="ECO:0000313" key="9">
    <source>
        <dbReference type="EMBL" id="CAI7997451.1"/>
    </source>
</evidence>
<dbReference type="PANTHER" id="PTHR43163:SF6">
    <property type="entry name" value="DIPEPTIDE TRANSPORT SYSTEM PERMEASE PROTEIN DPPB-RELATED"/>
    <property type="match status" value="1"/>
</dbReference>
<keyword evidence="4 7" id="KW-0812">Transmembrane</keyword>
<accession>A0AA35QZN3</accession>
<dbReference type="InterPro" id="IPR035906">
    <property type="entry name" value="MetI-like_sf"/>
</dbReference>
<evidence type="ECO:0000256" key="2">
    <source>
        <dbReference type="ARBA" id="ARBA00022448"/>
    </source>
</evidence>
<dbReference type="Proteomes" id="UP001174909">
    <property type="component" value="Unassembled WGS sequence"/>
</dbReference>
<dbReference type="SUPFAM" id="SSF161098">
    <property type="entry name" value="MetI-like"/>
    <property type="match status" value="1"/>
</dbReference>
<dbReference type="PROSITE" id="PS50928">
    <property type="entry name" value="ABC_TM1"/>
    <property type="match status" value="1"/>
</dbReference>
<keyword evidence="6 7" id="KW-0472">Membrane</keyword>
<protein>
    <submittedName>
        <fullName evidence="9">Peptide transport system permease protein BMEII0209</fullName>
    </submittedName>
</protein>
<dbReference type="AlphaFoldDB" id="A0AA35QZN3"/>
<feature type="transmembrane region" description="Helical" evidence="7">
    <location>
        <begin position="79"/>
        <end position="101"/>
    </location>
</feature>
<comment type="subcellular location">
    <subcellularLocation>
        <location evidence="1">Cell membrane</location>
        <topology evidence="1">Multi-pass membrane protein</topology>
    </subcellularLocation>
</comment>
<evidence type="ECO:0000256" key="5">
    <source>
        <dbReference type="ARBA" id="ARBA00022989"/>
    </source>
</evidence>
<organism evidence="9 10">
    <name type="scientific">Geodia barretti</name>
    <name type="common">Barrett's horny sponge</name>
    <dbReference type="NCBI Taxonomy" id="519541"/>
    <lineage>
        <taxon>Eukaryota</taxon>
        <taxon>Metazoa</taxon>
        <taxon>Porifera</taxon>
        <taxon>Demospongiae</taxon>
        <taxon>Heteroscleromorpha</taxon>
        <taxon>Tetractinellida</taxon>
        <taxon>Astrophorina</taxon>
        <taxon>Geodiidae</taxon>
        <taxon>Geodia</taxon>
    </lineage>
</organism>
<proteinExistence type="predicted"/>
<evidence type="ECO:0000256" key="4">
    <source>
        <dbReference type="ARBA" id="ARBA00022692"/>
    </source>
</evidence>
<dbReference type="GO" id="GO:0071916">
    <property type="term" value="F:dipeptide transmembrane transporter activity"/>
    <property type="evidence" value="ECO:0007669"/>
    <property type="project" value="TreeGrafter"/>
</dbReference>
<gene>
    <name evidence="9" type="ORF">GBAR_LOCUS2151</name>
</gene>
<comment type="caution">
    <text evidence="9">The sequence shown here is derived from an EMBL/GenBank/DDBJ whole genome shotgun (WGS) entry which is preliminary data.</text>
</comment>
<dbReference type="GO" id="GO:0005886">
    <property type="term" value="C:plasma membrane"/>
    <property type="evidence" value="ECO:0007669"/>
    <property type="project" value="UniProtKB-SubCell"/>
</dbReference>
<feature type="transmembrane region" description="Helical" evidence="7">
    <location>
        <begin position="156"/>
        <end position="173"/>
    </location>
</feature>
<evidence type="ECO:0000256" key="6">
    <source>
        <dbReference type="ARBA" id="ARBA00023136"/>
    </source>
</evidence>
<name>A0AA35QZN3_GEOBA</name>
<keyword evidence="10" id="KW-1185">Reference proteome</keyword>
<dbReference type="EMBL" id="CASHTH010000316">
    <property type="protein sequence ID" value="CAI7997451.1"/>
    <property type="molecule type" value="Genomic_DNA"/>
</dbReference>
<keyword evidence="2" id="KW-0813">Transport</keyword>
<evidence type="ECO:0000259" key="8">
    <source>
        <dbReference type="PROSITE" id="PS50928"/>
    </source>
</evidence>
<dbReference type="PANTHER" id="PTHR43163">
    <property type="entry name" value="DIPEPTIDE TRANSPORT SYSTEM PERMEASE PROTEIN DPPB-RELATED"/>
    <property type="match status" value="1"/>
</dbReference>
<evidence type="ECO:0000256" key="7">
    <source>
        <dbReference type="SAM" id="Phobius"/>
    </source>
</evidence>
<feature type="domain" description="ABC transmembrane type-1" evidence="8">
    <location>
        <begin position="73"/>
        <end position="278"/>
    </location>
</feature>
<evidence type="ECO:0000256" key="1">
    <source>
        <dbReference type="ARBA" id="ARBA00004651"/>
    </source>
</evidence>
<reference evidence="9" key="1">
    <citation type="submission" date="2023-03" db="EMBL/GenBank/DDBJ databases">
        <authorList>
            <person name="Steffen K."/>
            <person name="Cardenas P."/>
        </authorList>
    </citation>
    <scope>NUCLEOTIDE SEQUENCE</scope>
</reference>
<feature type="transmembrane region" description="Helical" evidence="7">
    <location>
        <begin position="259"/>
        <end position="285"/>
    </location>
</feature>
<feature type="transmembrane region" description="Helical" evidence="7">
    <location>
        <begin position="113"/>
        <end position="136"/>
    </location>
</feature>
<evidence type="ECO:0000313" key="10">
    <source>
        <dbReference type="Proteomes" id="UP001174909"/>
    </source>
</evidence>